<keyword evidence="2" id="KW-0288">FMN</keyword>
<dbReference type="Gene3D" id="3.30.450.20">
    <property type="entry name" value="PAS domain"/>
    <property type="match status" value="2"/>
</dbReference>
<feature type="region of interest" description="Disordered" evidence="4">
    <location>
        <begin position="1"/>
        <end position="45"/>
    </location>
</feature>
<organism evidence="6 7">
    <name type="scientific">Olpidium bornovanus</name>
    <dbReference type="NCBI Taxonomy" id="278681"/>
    <lineage>
        <taxon>Eukaryota</taxon>
        <taxon>Fungi</taxon>
        <taxon>Fungi incertae sedis</taxon>
        <taxon>Olpidiomycota</taxon>
        <taxon>Olpidiomycotina</taxon>
        <taxon>Olpidiomycetes</taxon>
        <taxon>Olpidiales</taxon>
        <taxon>Olpidiaceae</taxon>
        <taxon>Olpidium</taxon>
    </lineage>
</organism>
<evidence type="ECO:0000256" key="3">
    <source>
        <dbReference type="ARBA" id="ARBA00022991"/>
    </source>
</evidence>
<evidence type="ECO:0000313" key="6">
    <source>
        <dbReference type="EMBL" id="KAG5462463.1"/>
    </source>
</evidence>
<dbReference type="OrthoDB" id="447251at2759"/>
<dbReference type="NCBIfam" id="TIGR00229">
    <property type="entry name" value="sensory_box"/>
    <property type="match status" value="1"/>
</dbReference>
<feature type="domain" description="PAS" evidence="5">
    <location>
        <begin position="268"/>
        <end position="290"/>
    </location>
</feature>
<sequence length="590" mass="64353">MTRDAGSGVAAPGAGSRTARLPQPHGLQAEQQPELDNPCLPRELRPVDTSHVDSAAFFPPTGFPFSAAANYGEIGSSASPADSLFRWYIPEQYPTSDFARRLAASADRAEIASEPLLAAAFTSGEAIQRPSAANESLLWESSDFSATPQSRSAYAAQPHQAEVVPGGRASAFGANELITSTLESNLGAEPLPAPGVSPAQAVADSNTKGLKKFPGIYSATSFDIIGVLGKIATRPNPRIQIGPVDFTCSFLVEIDIRLVDPQKYDMPIIYASPTFVKLTGYSEEETVGQNCRFLQAPDGHVAVGSCRRYTDNVSVRHMKSCVFQDYRKGGQPFVNLVTIIRENLLLAFISLDDVEEMVTLDFCLGQQFSGTETKFLCSWVCKSTLSSNRKRSSNACEVCIRFRFADRVPCFRSKAARIMSTTLLVSFHSIFNLVYNFYAYKLLVIRVACHVDSLLFSATPDSALVEYMRETASEALPFPATSEILAMMGGPTSTAEDAKSVWSRMLLQNSPDFIHVLSVHGTFLYCSPAVGRLLEYKPEDLVGQNFSTICHPLDAVQVPFLFASFCVMRDIKHASTSAGQETVELVYRVR</sequence>
<keyword evidence="7" id="KW-1185">Reference proteome</keyword>
<dbReference type="SMART" id="SM00091">
    <property type="entry name" value="PAS"/>
    <property type="match status" value="2"/>
</dbReference>
<dbReference type="CDD" id="cd00130">
    <property type="entry name" value="PAS"/>
    <property type="match status" value="2"/>
</dbReference>
<dbReference type="Proteomes" id="UP000673691">
    <property type="component" value="Unassembled WGS sequence"/>
</dbReference>
<dbReference type="InterPro" id="IPR013767">
    <property type="entry name" value="PAS_fold"/>
</dbReference>
<evidence type="ECO:0000256" key="1">
    <source>
        <dbReference type="ARBA" id="ARBA00022630"/>
    </source>
</evidence>
<dbReference type="PANTHER" id="PTHR47429">
    <property type="entry name" value="PROTEIN TWIN LOV 1"/>
    <property type="match status" value="1"/>
</dbReference>
<keyword evidence="1" id="KW-0285">Flavoprotein</keyword>
<reference evidence="6 7" key="1">
    <citation type="journal article" name="Sci. Rep.">
        <title>Genome-scale phylogenetic analyses confirm Olpidium as the closest living zoosporic fungus to the non-flagellated, terrestrial fungi.</title>
        <authorList>
            <person name="Chang Y."/>
            <person name="Rochon D."/>
            <person name="Sekimoto S."/>
            <person name="Wang Y."/>
            <person name="Chovatia M."/>
            <person name="Sandor L."/>
            <person name="Salamov A."/>
            <person name="Grigoriev I.V."/>
            <person name="Stajich J.E."/>
            <person name="Spatafora J.W."/>
        </authorList>
    </citation>
    <scope>NUCLEOTIDE SEQUENCE [LARGE SCALE GENOMIC DNA]</scope>
    <source>
        <strain evidence="6">S191</strain>
    </source>
</reference>
<dbReference type="AlphaFoldDB" id="A0A8H7ZZL7"/>
<dbReference type="Pfam" id="PF13426">
    <property type="entry name" value="PAS_9"/>
    <property type="match status" value="1"/>
</dbReference>
<feature type="compositionally biased region" description="Low complexity" evidence="4">
    <location>
        <begin position="1"/>
        <end position="16"/>
    </location>
</feature>
<dbReference type="Pfam" id="PF00989">
    <property type="entry name" value="PAS"/>
    <property type="match status" value="1"/>
</dbReference>
<comment type="caution">
    <text evidence="6">The sequence shown here is derived from an EMBL/GenBank/DDBJ whole genome shotgun (WGS) entry which is preliminary data.</text>
</comment>
<dbReference type="PROSITE" id="PS50112">
    <property type="entry name" value="PAS"/>
    <property type="match status" value="2"/>
</dbReference>
<evidence type="ECO:0000313" key="7">
    <source>
        <dbReference type="Proteomes" id="UP000673691"/>
    </source>
</evidence>
<gene>
    <name evidence="6" type="ORF">BJ554DRAFT_5016</name>
</gene>
<feature type="domain" description="PAS" evidence="5">
    <location>
        <begin position="504"/>
        <end position="554"/>
    </location>
</feature>
<keyword evidence="3" id="KW-0157">Chromophore</keyword>
<name>A0A8H7ZZL7_9FUNG</name>
<proteinExistence type="predicted"/>
<dbReference type="GO" id="GO:0005634">
    <property type="term" value="C:nucleus"/>
    <property type="evidence" value="ECO:0007669"/>
    <property type="project" value="TreeGrafter"/>
</dbReference>
<dbReference type="InterPro" id="IPR035965">
    <property type="entry name" value="PAS-like_dom_sf"/>
</dbReference>
<feature type="non-terminal residue" evidence="6">
    <location>
        <position position="590"/>
    </location>
</feature>
<evidence type="ECO:0000256" key="4">
    <source>
        <dbReference type="SAM" id="MobiDB-lite"/>
    </source>
</evidence>
<dbReference type="GO" id="GO:0006355">
    <property type="term" value="P:regulation of DNA-templated transcription"/>
    <property type="evidence" value="ECO:0007669"/>
    <property type="project" value="InterPro"/>
</dbReference>
<dbReference type="PANTHER" id="PTHR47429:SF7">
    <property type="entry name" value="GATA-FACTOR"/>
    <property type="match status" value="1"/>
</dbReference>
<evidence type="ECO:0000259" key="5">
    <source>
        <dbReference type="PROSITE" id="PS50112"/>
    </source>
</evidence>
<dbReference type="SUPFAM" id="SSF55785">
    <property type="entry name" value="PYP-like sensor domain (PAS domain)"/>
    <property type="match status" value="2"/>
</dbReference>
<dbReference type="EMBL" id="JAEFCI010002095">
    <property type="protein sequence ID" value="KAG5462463.1"/>
    <property type="molecule type" value="Genomic_DNA"/>
</dbReference>
<protein>
    <recommendedName>
        <fullName evidence="5">PAS domain-containing protein</fullName>
    </recommendedName>
</protein>
<dbReference type="InterPro" id="IPR000014">
    <property type="entry name" value="PAS"/>
</dbReference>
<evidence type="ECO:0000256" key="2">
    <source>
        <dbReference type="ARBA" id="ARBA00022643"/>
    </source>
</evidence>
<accession>A0A8H7ZZL7</accession>